<reference evidence="2 3" key="1">
    <citation type="submission" date="2024-01" db="EMBL/GenBank/DDBJ databases">
        <title>The genome of the rayed Mediterranean limpet Patella caerulea (Linnaeus, 1758).</title>
        <authorList>
            <person name="Anh-Thu Weber A."/>
            <person name="Halstead-Nussloch G."/>
        </authorList>
    </citation>
    <scope>NUCLEOTIDE SEQUENCE [LARGE SCALE GENOMIC DNA]</scope>
    <source>
        <strain evidence="2">AATW-2023a</strain>
        <tissue evidence="2">Whole specimen</tissue>
    </source>
</reference>
<dbReference type="Proteomes" id="UP001347796">
    <property type="component" value="Unassembled WGS sequence"/>
</dbReference>
<dbReference type="PANTHER" id="PTHR22954">
    <property type="entry name" value="RETROVIRAL PROTEASE-RELATED"/>
    <property type="match status" value="1"/>
</dbReference>
<dbReference type="Pfam" id="PF03564">
    <property type="entry name" value="DUF1759"/>
    <property type="match status" value="1"/>
</dbReference>
<keyword evidence="3" id="KW-1185">Reference proteome</keyword>
<protein>
    <submittedName>
        <fullName evidence="2">Uncharacterized protein</fullName>
    </submittedName>
</protein>
<comment type="caution">
    <text evidence="2">The sequence shown here is derived from an EMBL/GenBank/DDBJ whole genome shotgun (WGS) entry which is preliminary data.</text>
</comment>
<name>A0AAN8JVN2_PATCE</name>
<dbReference type="AlphaFoldDB" id="A0AAN8JVN2"/>
<accession>A0AAN8JVN2</accession>
<evidence type="ECO:0000313" key="2">
    <source>
        <dbReference type="EMBL" id="KAK6181728.1"/>
    </source>
</evidence>
<dbReference type="PANTHER" id="PTHR22954:SF3">
    <property type="entry name" value="PROTEIN CBG08539"/>
    <property type="match status" value="1"/>
</dbReference>
<gene>
    <name evidence="2" type="ORF">SNE40_009525</name>
</gene>
<sequence>MAEEIVKHKIAQRNGHRTSVKRIISKLNDFLKIEVDESAYLENRDTLIRYKSKLAEKLKTLTKLDEEIMEVSHADKLSDEIEVADEISEHIASYSAKTNRRIQELDLKFENIRPKSVSENSVKDSQNSPSDNSDKPNSDVISVHDSDWVIGDKSLTQNVSGSQNITGKATHSQVRLPKLTLQSFAGDYAQWQPFLDTFENSIHNNHQLSDVDKFNYLKSFLNGDARTSIAGLSLTLDNYSNAIAILKRKYGNRQRIISRHTADLVNIPVISDVNNYRDLRRLYDKLEANIQSLDAMGIQSSAYGTILSSVIMSKLPHELKVVINREVKDRLPGNETYAHNS</sequence>
<dbReference type="InterPro" id="IPR005312">
    <property type="entry name" value="DUF1759"/>
</dbReference>
<evidence type="ECO:0000313" key="3">
    <source>
        <dbReference type="Proteomes" id="UP001347796"/>
    </source>
</evidence>
<organism evidence="2 3">
    <name type="scientific">Patella caerulea</name>
    <name type="common">Rayed Mediterranean limpet</name>
    <dbReference type="NCBI Taxonomy" id="87958"/>
    <lineage>
        <taxon>Eukaryota</taxon>
        <taxon>Metazoa</taxon>
        <taxon>Spiralia</taxon>
        <taxon>Lophotrochozoa</taxon>
        <taxon>Mollusca</taxon>
        <taxon>Gastropoda</taxon>
        <taxon>Patellogastropoda</taxon>
        <taxon>Patelloidea</taxon>
        <taxon>Patellidae</taxon>
        <taxon>Patella</taxon>
    </lineage>
</organism>
<dbReference type="EMBL" id="JAZGQO010000007">
    <property type="protein sequence ID" value="KAK6181728.1"/>
    <property type="molecule type" value="Genomic_DNA"/>
</dbReference>
<evidence type="ECO:0000256" key="1">
    <source>
        <dbReference type="SAM" id="MobiDB-lite"/>
    </source>
</evidence>
<feature type="region of interest" description="Disordered" evidence="1">
    <location>
        <begin position="116"/>
        <end position="139"/>
    </location>
</feature>
<proteinExistence type="predicted"/>